<feature type="transmembrane region" description="Helical" evidence="2">
    <location>
        <begin position="303"/>
        <end position="323"/>
    </location>
</feature>
<dbReference type="EMBL" id="JABAHY010000001">
    <property type="protein sequence ID" value="NLS08934.1"/>
    <property type="molecule type" value="Genomic_DNA"/>
</dbReference>
<feature type="compositionally biased region" description="Low complexity" evidence="1">
    <location>
        <begin position="101"/>
        <end position="119"/>
    </location>
</feature>
<gene>
    <name evidence="3" type="ORF">HGQ17_02735</name>
</gene>
<dbReference type="AlphaFoldDB" id="A0A7X8YCU1"/>
<feature type="transmembrane region" description="Helical" evidence="2">
    <location>
        <begin position="176"/>
        <end position="197"/>
    </location>
</feature>
<feature type="compositionally biased region" description="Basic and acidic residues" evidence="1">
    <location>
        <begin position="120"/>
        <end position="135"/>
    </location>
</feature>
<keyword evidence="4" id="KW-1185">Reference proteome</keyword>
<evidence type="ECO:0000313" key="4">
    <source>
        <dbReference type="Proteomes" id="UP000523139"/>
    </source>
</evidence>
<feature type="compositionally biased region" description="Basic and acidic residues" evidence="1">
    <location>
        <begin position="1"/>
        <end position="19"/>
    </location>
</feature>
<proteinExistence type="predicted"/>
<protein>
    <submittedName>
        <fullName evidence="3">DUF1461 domain-containing protein</fullName>
    </submittedName>
</protein>
<keyword evidence="2" id="KW-0472">Membrane</keyword>
<dbReference type="Proteomes" id="UP000523139">
    <property type="component" value="Unassembled WGS sequence"/>
</dbReference>
<feature type="region of interest" description="Disordered" evidence="1">
    <location>
        <begin position="1"/>
        <end position="154"/>
    </location>
</feature>
<feature type="compositionally biased region" description="Low complexity" evidence="1">
    <location>
        <begin position="73"/>
        <end position="89"/>
    </location>
</feature>
<dbReference type="RefSeq" id="WP_168886401.1">
    <property type="nucleotide sequence ID" value="NZ_JABAHY010000001.1"/>
</dbReference>
<evidence type="ECO:0000256" key="2">
    <source>
        <dbReference type="SAM" id="Phobius"/>
    </source>
</evidence>
<feature type="transmembrane region" description="Helical" evidence="2">
    <location>
        <begin position="269"/>
        <end position="291"/>
    </location>
</feature>
<dbReference type="Pfam" id="PF07314">
    <property type="entry name" value="Lit"/>
    <property type="match status" value="1"/>
</dbReference>
<keyword evidence="2" id="KW-0812">Transmembrane</keyword>
<comment type="caution">
    <text evidence="3">The sequence shown here is derived from an EMBL/GenBank/DDBJ whole genome shotgun (WGS) entry which is preliminary data.</text>
</comment>
<feature type="transmembrane region" description="Helical" evidence="2">
    <location>
        <begin position="361"/>
        <end position="381"/>
    </location>
</feature>
<dbReference type="InterPro" id="IPR010178">
    <property type="entry name" value="Lit"/>
</dbReference>
<accession>A0A7X8YCU1</accession>
<organism evidence="3 4">
    <name type="scientific">Nesterenkonia sedimenti</name>
    <dbReference type="NCBI Taxonomy" id="1463632"/>
    <lineage>
        <taxon>Bacteria</taxon>
        <taxon>Bacillati</taxon>
        <taxon>Actinomycetota</taxon>
        <taxon>Actinomycetes</taxon>
        <taxon>Micrococcales</taxon>
        <taxon>Micrococcaceae</taxon>
        <taxon>Nesterenkonia</taxon>
    </lineage>
</organism>
<evidence type="ECO:0000313" key="3">
    <source>
        <dbReference type="EMBL" id="NLS08934.1"/>
    </source>
</evidence>
<name>A0A7X8YCU1_9MICC</name>
<sequence length="412" mass="45539">MSQNPDESRETNAEEKDFESGLDYGAFASEEPDFPEERLGEDTPETEQAESPAEEDEPTQVVPPVAGTGAARPAQSPAATSPVAASPARSPEEDEPQHTTALGGAAAAAAVQREQQTTTLEREEPRQEREPREPYRAAPHVGGPPQRPADVAPNDELTEQDIAEEAAKSKRGISRFFTVLVAIFTPLMFIVLAIRLVGSPLFLYVTYARPGFPADPDGWGLSERLLYGSYGTDFLFNLSDSRYLSQLAPGGEALFTENEVSHMIDVKVLIWYAMAVGVGLLVLTLLLGLMLRAWRPGGLARGIFAGAWATIALVIALAALAIWDWQFFFEEFHHLFFPQGNWAFDGGNLIRLYPGQFWVDAGIWLAGFLILFSLIALLMTWPTKRRRELRAERLEEVQARKRAKLEEQARAI</sequence>
<feature type="compositionally biased region" description="Acidic residues" evidence="1">
    <location>
        <begin position="42"/>
        <end position="58"/>
    </location>
</feature>
<reference evidence="3 4" key="1">
    <citation type="submission" date="2020-04" db="EMBL/GenBank/DDBJ databases">
        <title>Nesterenkonia sp. nov., isolated from marine sediment.</title>
        <authorList>
            <person name="Zhang G."/>
        </authorList>
    </citation>
    <scope>NUCLEOTIDE SEQUENCE [LARGE SCALE GENOMIC DNA]</scope>
    <source>
        <strain evidence="3 4">MY13</strain>
    </source>
</reference>
<evidence type="ECO:0000256" key="1">
    <source>
        <dbReference type="SAM" id="MobiDB-lite"/>
    </source>
</evidence>
<keyword evidence="2" id="KW-1133">Transmembrane helix</keyword>